<evidence type="ECO:0000256" key="5">
    <source>
        <dbReference type="ARBA" id="ARBA00023134"/>
    </source>
</evidence>
<dbReference type="Gene3D" id="3.30.1360.120">
    <property type="entry name" value="Probable tRNA modification gtpase trme, domain 1"/>
    <property type="match status" value="1"/>
</dbReference>
<feature type="domain" description="GTP-binding protein TrmE N-terminal" evidence="6">
    <location>
        <begin position="34"/>
        <end position="147"/>
    </location>
</feature>
<dbReference type="PANTHER" id="PTHR42714">
    <property type="entry name" value="TRNA MODIFICATION GTPASE GTPBP3"/>
    <property type="match status" value="1"/>
</dbReference>
<evidence type="ECO:0000313" key="7">
    <source>
        <dbReference type="EMBL" id="CAG8446820.1"/>
    </source>
</evidence>
<comment type="similarity">
    <text evidence="2">Belongs to the TRAFAC class TrmE-Era-EngA-EngB-Septin-like GTPase superfamily. TrmE GTPase family.</text>
</comment>
<keyword evidence="8" id="KW-1185">Reference proteome</keyword>
<comment type="caution">
    <text evidence="7">The sequence shown here is derived from an EMBL/GenBank/DDBJ whole genome shotgun (WGS) entry which is preliminary data.</text>
</comment>
<dbReference type="CDD" id="cd14858">
    <property type="entry name" value="TrmE_N"/>
    <property type="match status" value="1"/>
</dbReference>
<evidence type="ECO:0000256" key="1">
    <source>
        <dbReference type="ARBA" id="ARBA00004173"/>
    </source>
</evidence>
<organism evidence="7 8">
    <name type="scientific">Ambispora leptoticha</name>
    <dbReference type="NCBI Taxonomy" id="144679"/>
    <lineage>
        <taxon>Eukaryota</taxon>
        <taxon>Fungi</taxon>
        <taxon>Fungi incertae sedis</taxon>
        <taxon>Mucoromycota</taxon>
        <taxon>Glomeromycotina</taxon>
        <taxon>Glomeromycetes</taxon>
        <taxon>Archaeosporales</taxon>
        <taxon>Ambisporaceae</taxon>
        <taxon>Ambispora</taxon>
    </lineage>
</organism>
<dbReference type="GO" id="GO:0002098">
    <property type="term" value="P:tRNA wobble uridine modification"/>
    <property type="evidence" value="ECO:0007669"/>
    <property type="project" value="TreeGrafter"/>
</dbReference>
<accession>A0A9N8VCX0</accession>
<keyword evidence="4" id="KW-0547">Nucleotide-binding</keyword>
<dbReference type="Pfam" id="PF10396">
    <property type="entry name" value="TrmE_N"/>
    <property type="match status" value="1"/>
</dbReference>
<evidence type="ECO:0000256" key="4">
    <source>
        <dbReference type="ARBA" id="ARBA00022741"/>
    </source>
</evidence>
<evidence type="ECO:0000256" key="2">
    <source>
        <dbReference type="ARBA" id="ARBA00011043"/>
    </source>
</evidence>
<protein>
    <submittedName>
        <fullName evidence="7">2887_t:CDS:1</fullName>
    </submittedName>
</protein>
<evidence type="ECO:0000259" key="6">
    <source>
        <dbReference type="Pfam" id="PF10396"/>
    </source>
</evidence>
<evidence type="ECO:0000313" key="8">
    <source>
        <dbReference type="Proteomes" id="UP000789508"/>
    </source>
</evidence>
<dbReference type="FunFam" id="3.30.1360.120:FF:000007">
    <property type="entry name" value="tRNA modification GTPase GTPBP3, mitochondrial"/>
    <property type="match status" value="1"/>
</dbReference>
<dbReference type="OrthoDB" id="188276at2759"/>
<name>A0A9N8VCX0_9GLOM</name>
<proteinExistence type="inferred from homology"/>
<dbReference type="InterPro" id="IPR027266">
    <property type="entry name" value="TrmE/GcvT-like"/>
</dbReference>
<keyword evidence="5" id="KW-0342">GTP-binding</keyword>
<sequence>MISRYSFRNFQISSLFSFASRKISTLQPSQASNTIFSLSSAQGKAGVAVIRVSGPKASEVSSLYLTVFHNAKFPKPRVATLRSILHPITREVLDYGLVLWFPGPNSYTGEDVIEFHIHGGNAVIRGILDALSSLKGFRHAERGEFTR</sequence>
<dbReference type="EMBL" id="CAJVPS010000060">
    <property type="protein sequence ID" value="CAG8446820.1"/>
    <property type="molecule type" value="Genomic_DNA"/>
</dbReference>
<dbReference type="GO" id="GO:0005739">
    <property type="term" value="C:mitochondrion"/>
    <property type="evidence" value="ECO:0007669"/>
    <property type="project" value="UniProtKB-SubCell"/>
</dbReference>
<dbReference type="SUPFAM" id="SSF103025">
    <property type="entry name" value="Folate-binding domain"/>
    <property type="match status" value="1"/>
</dbReference>
<evidence type="ECO:0000256" key="3">
    <source>
        <dbReference type="ARBA" id="ARBA00022694"/>
    </source>
</evidence>
<dbReference type="AlphaFoldDB" id="A0A9N8VCX0"/>
<gene>
    <name evidence="7" type="ORF">ALEPTO_LOCUS742</name>
</gene>
<dbReference type="GO" id="GO:0030488">
    <property type="term" value="P:tRNA methylation"/>
    <property type="evidence" value="ECO:0007669"/>
    <property type="project" value="TreeGrafter"/>
</dbReference>
<dbReference type="PANTHER" id="PTHR42714:SF2">
    <property type="entry name" value="TRNA MODIFICATION GTPASE GTPBP3, MITOCHONDRIAL"/>
    <property type="match status" value="1"/>
</dbReference>
<dbReference type="InterPro" id="IPR018948">
    <property type="entry name" value="GTP-bd_TrmE_N"/>
</dbReference>
<keyword evidence="3" id="KW-0819">tRNA processing</keyword>
<reference evidence="7" key="1">
    <citation type="submission" date="2021-06" db="EMBL/GenBank/DDBJ databases">
        <authorList>
            <person name="Kallberg Y."/>
            <person name="Tangrot J."/>
            <person name="Rosling A."/>
        </authorList>
    </citation>
    <scope>NUCLEOTIDE SEQUENCE</scope>
    <source>
        <strain evidence="7">FL130A</strain>
    </source>
</reference>
<dbReference type="GO" id="GO:0005525">
    <property type="term" value="F:GTP binding"/>
    <property type="evidence" value="ECO:0007669"/>
    <property type="project" value="UniProtKB-KW"/>
</dbReference>
<dbReference type="Proteomes" id="UP000789508">
    <property type="component" value="Unassembled WGS sequence"/>
</dbReference>
<feature type="non-terminal residue" evidence="7">
    <location>
        <position position="147"/>
    </location>
</feature>
<comment type="subcellular location">
    <subcellularLocation>
        <location evidence="1">Mitochondrion</location>
    </subcellularLocation>
</comment>